<dbReference type="Proteomes" id="UP000218281">
    <property type="component" value="Unassembled WGS sequence"/>
</dbReference>
<evidence type="ECO:0000313" key="3">
    <source>
        <dbReference type="EMBL" id="PAT10510.1"/>
    </source>
</evidence>
<dbReference type="SUPFAM" id="SSF53187">
    <property type="entry name" value="Zn-dependent exopeptidases"/>
    <property type="match status" value="1"/>
</dbReference>
<reference evidence="5 6" key="1">
    <citation type="submission" date="2017-08" db="EMBL/GenBank/DDBJ databases">
        <title>Whole genome sequences of 6 clinical strains closest to Corynebacterium imitans.</title>
        <authorList>
            <person name="Bernier A.-M."/>
            <person name="Burdz T."/>
            <person name="Bernard K."/>
        </authorList>
    </citation>
    <scope>NUCLEOTIDE SEQUENCE [LARGE SCALE GENOMIC DNA]</scope>
    <source>
        <strain evidence="3 5">NML92-0415</strain>
        <strain evidence="2 6">NML93-0607</strain>
    </source>
</reference>
<accession>A0A269PFY6</accession>
<dbReference type="InterPro" id="IPR007709">
    <property type="entry name" value="N-FG_amidohydro"/>
</dbReference>
<keyword evidence="6" id="KW-1185">Reference proteome</keyword>
<protein>
    <submittedName>
        <fullName evidence="2">N-formylglutamate amidohydrolase</fullName>
    </submittedName>
</protein>
<evidence type="ECO:0000313" key="2">
    <source>
        <dbReference type="EMBL" id="PAT06250.1"/>
    </source>
</evidence>
<evidence type="ECO:0000313" key="1">
    <source>
        <dbReference type="EMBL" id="PAJ70954.1"/>
    </source>
</evidence>
<evidence type="ECO:0000313" key="6">
    <source>
        <dbReference type="Proteomes" id="UP000218281"/>
    </source>
</evidence>
<proteinExistence type="predicted"/>
<sequence length="268" mass="29113">MSAQPEHYIITQGGAACPVIIHVPHSSREIPEEVAADFVATDAQLAQELDRVTDDGTLELATAAREQSGVDAWMIVNNLSRLVADPGRFSNERDSMDASGRGAVYMKLGDGNLLRPAGFDTTELRAKYYEPYAEAVTELTRGRLDALDGAVIVDVHSYSNQPDEYQIHPGTLLPDICIGTHSIHTPALLADVTDREFTAAGFNVERNTPFTGVYIPVEFTQNMKVLGVMIEVRKDILSGERAADVAAALAKVIRHAEEIAQSEVGRPL</sequence>
<dbReference type="EMBL" id="NSGO01000004">
    <property type="protein sequence ID" value="PAT06250.1"/>
    <property type="molecule type" value="Genomic_DNA"/>
</dbReference>
<dbReference type="RefSeq" id="WP_095275420.1">
    <property type="nucleotide sequence ID" value="NZ_CP047655.1"/>
</dbReference>
<evidence type="ECO:0000313" key="4">
    <source>
        <dbReference type="Proteomes" id="UP000215771"/>
    </source>
</evidence>
<dbReference type="Proteomes" id="UP000218041">
    <property type="component" value="Unassembled WGS sequence"/>
</dbReference>
<comment type="caution">
    <text evidence="1">The sequence shown here is derived from an EMBL/GenBank/DDBJ whole genome shotgun (WGS) entry which is preliminary data.</text>
</comment>
<dbReference type="Pfam" id="PF05013">
    <property type="entry name" value="FGase"/>
    <property type="match status" value="1"/>
</dbReference>
<evidence type="ECO:0000313" key="5">
    <source>
        <dbReference type="Proteomes" id="UP000218041"/>
    </source>
</evidence>
<dbReference type="Proteomes" id="UP000215771">
    <property type="component" value="Unassembled WGS sequence"/>
</dbReference>
<reference evidence="1 4" key="2">
    <citation type="submission" date="2017-08" db="EMBL/GenBank/DDBJ databases">
        <authorList>
            <person name="de Groot N.N."/>
        </authorList>
    </citation>
    <scope>NUCLEOTIDE SEQUENCE [LARGE SCALE GENOMIC DNA]</scope>
    <source>
        <strain evidence="1 4">NBT06-6</strain>
    </source>
</reference>
<dbReference type="EMBL" id="NSGP01000006">
    <property type="protein sequence ID" value="PAT10510.1"/>
    <property type="molecule type" value="Genomic_DNA"/>
</dbReference>
<dbReference type="EMBL" id="NQMQ01000002">
    <property type="protein sequence ID" value="PAJ70954.1"/>
    <property type="molecule type" value="Genomic_DNA"/>
</dbReference>
<dbReference type="Gene3D" id="3.40.630.40">
    <property type="entry name" value="Zn-dependent exopeptidases"/>
    <property type="match status" value="1"/>
</dbReference>
<gene>
    <name evidence="1" type="ORF">CIG21_01900</name>
    <name evidence="3" type="ORF">CKJ80_05470</name>
    <name evidence="2" type="ORF">CKJ81_04635</name>
</gene>
<dbReference type="AlphaFoldDB" id="A0A269PFY6"/>
<organism evidence="1 4">
    <name type="scientific">Corynebacterium hadale</name>
    <dbReference type="NCBI Taxonomy" id="2026255"/>
    <lineage>
        <taxon>Bacteria</taxon>
        <taxon>Bacillati</taxon>
        <taxon>Actinomycetota</taxon>
        <taxon>Actinomycetes</taxon>
        <taxon>Mycobacteriales</taxon>
        <taxon>Corynebacteriaceae</taxon>
        <taxon>Corynebacterium</taxon>
    </lineage>
</organism>
<name>A0A269PFY6_9CORY</name>